<accession>A5FWW9</accession>
<dbReference type="Pfam" id="PF01464">
    <property type="entry name" value="SLT"/>
    <property type="match status" value="1"/>
</dbReference>
<evidence type="ECO:0000313" key="3">
    <source>
        <dbReference type="EMBL" id="ABQ30101.1"/>
    </source>
</evidence>
<dbReference type="InterPro" id="IPR008258">
    <property type="entry name" value="Transglycosylase_SLT_dom_1"/>
</dbReference>
<dbReference type="CDD" id="cd13400">
    <property type="entry name" value="LT_IagB-like"/>
    <property type="match status" value="1"/>
</dbReference>
<dbReference type="CAZy" id="GH23">
    <property type="family name" value="Glycoside Hydrolase Family 23"/>
</dbReference>
<evidence type="ECO:0000313" key="4">
    <source>
        <dbReference type="Proteomes" id="UP000000245"/>
    </source>
</evidence>
<feature type="domain" description="Transglycosylase SLT" evidence="2">
    <location>
        <begin position="7"/>
        <end position="116"/>
    </location>
</feature>
<dbReference type="RefSeq" id="WP_007421351.1">
    <property type="nucleotide sequence ID" value="NC_009484.1"/>
</dbReference>
<name>A5FWW9_ACICJ</name>
<dbReference type="STRING" id="349163.Acry_0882"/>
<evidence type="ECO:0000256" key="1">
    <source>
        <dbReference type="ARBA" id="ARBA00009387"/>
    </source>
</evidence>
<sequence>MTSLLRCMILAASVYHLPPRVLPVIARIEGGHVGLVRPDSNGTADYGPMQVNSVWLDTIARRARLGARETRRRLIDDPCFNIAAAAFILRTDIDRAGNLMQGIGDYHSATPRLNAAYRARAITMAQRMFGPR</sequence>
<comment type="similarity">
    <text evidence="1">Belongs to the virb1 family.</text>
</comment>
<protein>
    <submittedName>
        <fullName evidence="3">Lytic transglycosylase, catalytic</fullName>
    </submittedName>
</protein>
<gene>
    <name evidence="3" type="ordered locus">Acry_0882</name>
</gene>
<dbReference type="HOGENOM" id="CLU_094905_3_2_5"/>
<evidence type="ECO:0000259" key="2">
    <source>
        <dbReference type="Pfam" id="PF01464"/>
    </source>
</evidence>
<dbReference type="SUPFAM" id="SSF53955">
    <property type="entry name" value="Lysozyme-like"/>
    <property type="match status" value="1"/>
</dbReference>
<dbReference type="eggNOG" id="COG0741">
    <property type="taxonomic scope" value="Bacteria"/>
</dbReference>
<reference evidence="3 4" key="1">
    <citation type="submission" date="2007-05" db="EMBL/GenBank/DDBJ databases">
        <title>Complete sequence of chromosome of Acidiphilium cryptum JF-5.</title>
        <authorList>
            <consortium name="US DOE Joint Genome Institute"/>
            <person name="Copeland A."/>
            <person name="Lucas S."/>
            <person name="Lapidus A."/>
            <person name="Barry K."/>
            <person name="Detter J.C."/>
            <person name="Glavina del Rio T."/>
            <person name="Hammon N."/>
            <person name="Israni S."/>
            <person name="Dalin E."/>
            <person name="Tice H."/>
            <person name="Pitluck S."/>
            <person name="Sims D."/>
            <person name="Brettin T."/>
            <person name="Bruce D."/>
            <person name="Han C."/>
            <person name="Schmutz J."/>
            <person name="Larimer F."/>
            <person name="Land M."/>
            <person name="Hauser L."/>
            <person name="Kyrpides N."/>
            <person name="Kim E."/>
            <person name="Magnuson T."/>
            <person name="Richardson P."/>
        </authorList>
    </citation>
    <scope>NUCLEOTIDE SEQUENCE [LARGE SCALE GENOMIC DNA]</scope>
    <source>
        <strain evidence="3 4">JF-5</strain>
    </source>
</reference>
<dbReference type="EMBL" id="CP000697">
    <property type="protein sequence ID" value="ABQ30101.1"/>
    <property type="molecule type" value="Genomic_DNA"/>
</dbReference>
<dbReference type="AlphaFoldDB" id="A5FWW9"/>
<organism evidence="3 4">
    <name type="scientific">Acidiphilium cryptum (strain JF-5)</name>
    <dbReference type="NCBI Taxonomy" id="349163"/>
    <lineage>
        <taxon>Bacteria</taxon>
        <taxon>Pseudomonadati</taxon>
        <taxon>Pseudomonadota</taxon>
        <taxon>Alphaproteobacteria</taxon>
        <taxon>Acetobacterales</taxon>
        <taxon>Acidocellaceae</taxon>
        <taxon>Acidiphilium</taxon>
    </lineage>
</organism>
<keyword evidence="4" id="KW-1185">Reference proteome</keyword>
<proteinExistence type="inferred from homology"/>
<dbReference type="KEGG" id="acr:Acry_0882"/>
<dbReference type="Proteomes" id="UP000000245">
    <property type="component" value="Chromosome"/>
</dbReference>
<dbReference type="Gene3D" id="1.10.530.10">
    <property type="match status" value="1"/>
</dbReference>
<dbReference type="InterPro" id="IPR023346">
    <property type="entry name" value="Lysozyme-like_dom_sf"/>
</dbReference>